<dbReference type="Proteomes" id="UP000318126">
    <property type="component" value="Unassembled WGS sequence"/>
</dbReference>
<dbReference type="GO" id="GO:0009100">
    <property type="term" value="P:glycoprotein metabolic process"/>
    <property type="evidence" value="ECO:0007669"/>
    <property type="project" value="UniProtKB-ARBA"/>
</dbReference>
<comment type="caution">
    <text evidence="2">The sequence shown here is derived from an EMBL/GenBank/DDBJ whole genome shotgun (WGS) entry which is preliminary data.</text>
</comment>
<evidence type="ECO:0000259" key="1">
    <source>
        <dbReference type="Pfam" id="PF04991"/>
    </source>
</evidence>
<sequence>MSDLDLKPLHDVLYKLLNQLDEFCRANNIEYWIDAGTLLGYKRHGKIIPWDDDIDICMKRADYEKFITTYKGREGYELVTFDNNDKYKKINIPCKLMYTHSRVKETYDIEHNVTDVSFGIFLDIFPYDKYSNNYVVRRSQRLLSMLYKCKYASFTSMPSMLKKIMGTIGRILPIPLLYWAKNQQLRVMSFSNNGVYSAGIETPFHRAIFEEDEIFPLKEVDFNGFMVFAPNNIDVYLEKMFDKDYMSLPHESNRVCHIESYEILSRQ</sequence>
<proteinExistence type="predicted"/>
<dbReference type="InterPro" id="IPR052942">
    <property type="entry name" value="LPS_cholinephosphotransferase"/>
</dbReference>
<dbReference type="PANTHER" id="PTHR43404">
    <property type="entry name" value="LIPOPOLYSACCHARIDE CHOLINEPHOSPHOTRANSFERASE LICD"/>
    <property type="match status" value="1"/>
</dbReference>
<dbReference type="EMBL" id="VKGK01000017">
    <property type="protein sequence ID" value="TRY13683.1"/>
    <property type="molecule type" value="Genomic_DNA"/>
</dbReference>
<accession>A0A553JMM3</accession>
<dbReference type="Pfam" id="PF04991">
    <property type="entry name" value="LicD"/>
    <property type="match status" value="1"/>
</dbReference>
<evidence type="ECO:0000313" key="2">
    <source>
        <dbReference type="EMBL" id="TRY13683.1"/>
    </source>
</evidence>
<gene>
    <name evidence="2" type="ORF">FN961_14585</name>
</gene>
<dbReference type="InterPro" id="IPR007074">
    <property type="entry name" value="LicD/FKTN/FKRP_NTP_transf"/>
</dbReference>
<feature type="domain" description="LicD/FKTN/FKRP nucleotidyltransferase" evidence="1">
    <location>
        <begin position="24"/>
        <end position="241"/>
    </location>
</feature>
<evidence type="ECO:0000313" key="3">
    <source>
        <dbReference type="Proteomes" id="UP000318126"/>
    </source>
</evidence>
<protein>
    <submittedName>
        <fullName evidence="2">LicD family protein</fullName>
    </submittedName>
</protein>
<organism evidence="2 3">
    <name type="scientific">Shewanella hanedai</name>
    <name type="common">Alteromonas hanedai</name>
    <dbReference type="NCBI Taxonomy" id="25"/>
    <lineage>
        <taxon>Bacteria</taxon>
        <taxon>Pseudomonadati</taxon>
        <taxon>Pseudomonadota</taxon>
        <taxon>Gammaproteobacteria</taxon>
        <taxon>Alteromonadales</taxon>
        <taxon>Shewanellaceae</taxon>
        <taxon>Shewanella</taxon>
    </lineage>
</organism>
<dbReference type="PANTHER" id="PTHR43404:SF2">
    <property type="entry name" value="LIPOPOLYSACCHARIDE CHOLINEPHOSPHOTRANSFERASE LICD"/>
    <property type="match status" value="1"/>
</dbReference>
<dbReference type="RefSeq" id="WP_144040913.1">
    <property type="nucleotide sequence ID" value="NZ_BMPL01000038.1"/>
</dbReference>
<dbReference type="OrthoDB" id="9786100at2"/>
<dbReference type="AlphaFoldDB" id="A0A553JMM3"/>
<keyword evidence="3" id="KW-1185">Reference proteome</keyword>
<name>A0A553JMM3_SHEHA</name>
<reference evidence="3" key="1">
    <citation type="submission" date="2019-07" db="EMBL/GenBank/DDBJ databases">
        <title>Shewanella sp. YLB-08 draft genomic sequence.</title>
        <authorList>
            <person name="Yu L."/>
        </authorList>
    </citation>
    <scope>NUCLEOTIDE SEQUENCE [LARGE SCALE GENOMIC DNA]</scope>
    <source>
        <strain evidence="3">JCM 20706</strain>
    </source>
</reference>